<proteinExistence type="predicted"/>
<keyword evidence="4" id="KW-1185">Reference proteome</keyword>
<gene>
    <name evidence="3" type="ORF">EV688_104135</name>
</gene>
<protein>
    <submittedName>
        <fullName evidence="3">Uncharacterized protein DUF861</fullName>
    </submittedName>
</protein>
<reference evidence="3 4" key="1">
    <citation type="submission" date="2019-03" db="EMBL/GenBank/DDBJ databases">
        <title>Genomic Encyclopedia of Type Strains, Phase IV (KMG-IV): sequencing the most valuable type-strain genomes for metagenomic binning, comparative biology and taxonomic classification.</title>
        <authorList>
            <person name="Goeker M."/>
        </authorList>
    </citation>
    <scope>NUCLEOTIDE SEQUENCE [LARGE SCALE GENOMIC DNA]</scope>
    <source>
        <strain evidence="3 4">DSM 23344</strain>
    </source>
</reference>
<feature type="domain" description="(S)-ureidoglycine aminohydrolase cupin" evidence="2">
    <location>
        <begin position="64"/>
        <end position="131"/>
    </location>
</feature>
<keyword evidence="1" id="KW-0732">Signal</keyword>
<evidence type="ECO:0000313" key="4">
    <source>
        <dbReference type="Proteomes" id="UP000294980"/>
    </source>
</evidence>
<dbReference type="AlphaFoldDB" id="A0A4R2KQX6"/>
<evidence type="ECO:0000313" key="3">
    <source>
        <dbReference type="EMBL" id="TCO76681.1"/>
    </source>
</evidence>
<name>A0A4R2KQX6_9GAMM</name>
<evidence type="ECO:0000256" key="1">
    <source>
        <dbReference type="SAM" id="SignalP"/>
    </source>
</evidence>
<dbReference type="SUPFAM" id="SSF51182">
    <property type="entry name" value="RmlC-like cupins"/>
    <property type="match status" value="1"/>
</dbReference>
<feature type="chain" id="PRO_5020838937" evidence="1">
    <location>
        <begin position="22"/>
        <end position="148"/>
    </location>
</feature>
<sequence length="148" mass="16092">MMTFRHALAGLTLTALLPVHAGAEVVKPAEMSRDDLAGGMFDSPDTVVTERDGKRILDITSLLSSDGKFASGMYRAGPSRFEIDEPYGVDEFMFFLEGSVTLTSSDGSQQVIEAGEAVTIPKEWTGVWETDGYTKIWVIYSEDGSALE</sequence>
<accession>A0A4R2KQX6</accession>
<dbReference type="InterPro" id="IPR011051">
    <property type="entry name" value="RmlC_Cupin_sf"/>
</dbReference>
<evidence type="ECO:0000259" key="2">
    <source>
        <dbReference type="Pfam" id="PF05899"/>
    </source>
</evidence>
<dbReference type="Gene3D" id="2.60.120.10">
    <property type="entry name" value="Jelly Rolls"/>
    <property type="match status" value="1"/>
</dbReference>
<organism evidence="3 4">
    <name type="scientific">Chromatocurvus halotolerans</name>
    <dbReference type="NCBI Taxonomy" id="1132028"/>
    <lineage>
        <taxon>Bacteria</taxon>
        <taxon>Pseudomonadati</taxon>
        <taxon>Pseudomonadota</taxon>
        <taxon>Gammaproteobacteria</taxon>
        <taxon>Cellvibrionales</taxon>
        <taxon>Halieaceae</taxon>
        <taxon>Chromatocurvus</taxon>
    </lineage>
</organism>
<dbReference type="EMBL" id="SLWX01000004">
    <property type="protein sequence ID" value="TCO76681.1"/>
    <property type="molecule type" value="Genomic_DNA"/>
</dbReference>
<dbReference type="Pfam" id="PF05899">
    <property type="entry name" value="Cupin_3"/>
    <property type="match status" value="1"/>
</dbReference>
<dbReference type="OrthoDB" id="9799053at2"/>
<dbReference type="InterPro" id="IPR014710">
    <property type="entry name" value="RmlC-like_jellyroll"/>
</dbReference>
<dbReference type="InterPro" id="IPR008579">
    <property type="entry name" value="UGlyAH_Cupin_dom"/>
</dbReference>
<dbReference type="Proteomes" id="UP000294980">
    <property type="component" value="Unassembled WGS sequence"/>
</dbReference>
<dbReference type="RefSeq" id="WP_117314964.1">
    <property type="nucleotide sequence ID" value="NZ_QQSW01000002.1"/>
</dbReference>
<feature type="signal peptide" evidence="1">
    <location>
        <begin position="1"/>
        <end position="21"/>
    </location>
</feature>
<comment type="caution">
    <text evidence="3">The sequence shown here is derived from an EMBL/GenBank/DDBJ whole genome shotgun (WGS) entry which is preliminary data.</text>
</comment>